<name>A0ABT1ZEI4_9MICO</name>
<reference evidence="2 3" key="1">
    <citation type="submission" date="2022-08" db="EMBL/GenBank/DDBJ databases">
        <authorList>
            <person name="Li F."/>
        </authorList>
    </citation>
    <scope>NUCLEOTIDE SEQUENCE [LARGE SCALE GENOMIC DNA]</scope>
    <source>
        <strain evidence="2 3">10F1B-8-1</strain>
    </source>
</reference>
<sequence length="153" mass="16485">MSTTSRRAADGRPRPDGTEEPMQPEELDPDEARNTADAAVAALLAIEGAMCAAVVDSDSGMVLSQCGSGMDVDLAAACHTEVVRAMRRTLTWLDLDDGIEDVLVTLTSQYHILRPVAAYPNVFILLVLDRARSDLGMARIKLRAADITEGWLS</sequence>
<proteinExistence type="predicted"/>
<dbReference type="Proteomes" id="UP001205337">
    <property type="component" value="Unassembled WGS sequence"/>
</dbReference>
<evidence type="ECO:0000313" key="3">
    <source>
        <dbReference type="Proteomes" id="UP001205337"/>
    </source>
</evidence>
<evidence type="ECO:0000256" key="1">
    <source>
        <dbReference type="SAM" id="MobiDB-lite"/>
    </source>
</evidence>
<feature type="compositionally biased region" description="Acidic residues" evidence="1">
    <location>
        <begin position="18"/>
        <end position="29"/>
    </location>
</feature>
<gene>
    <name evidence="2" type="ORF">NUH29_05910</name>
</gene>
<organism evidence="2 3">
    <name type="scientific">Protaetiibacter mangrovi</name>
    <dbReference type="NCBI Taxonomy" id="2970926"/>
    <lineage>
        <taxon>Bacteria</taxon>
        <taxon>Bacillati</taxon>
        <taxon>Actinomycetota</taxon>
        <taxon>Actinomycetes</taxon>
        <taxon>Micrococcales</taxon>
        <taxon>Microbacteriaceae</taxon>
        <taxon>Protaetiibacter</taxon>
    </lineage>
</organism>
<dbReference type="RefSeq" id="WP_258798104.1">
    <property type="nucleotide sequence ID" value="NZ_JANTHX010000005.1"/>
</dbReference>
<feature type="region of interest" description="Disordered" evidence="1">
    <location>
        <begin position="1"/>
        <end position="31"/>
    </location>
</feature>
<protein>
    <recommendedName>
        <fullName evidence="4">Roadblock/LC7 domain-containing protein</fullName>
    </recommendedName>
</protein>
<feature type="compositionally biased region" description="Basic and acidic residues" evidence="1">
    <location>
        <begin position="7"/>
        <end position="17"/>
    </location>
</feature>
<dbReference type="SUPFAM" id="SSF103196">
    <property type="entry name" value="Roadblock/LC7 domain"/>
    <property type="match status" value="1"/>
</dbReference>
<comment type="caution">
    <text evidence="2">The sequence shown here is derived from an EMBL/GenBank/DDBJ whole genome shotgun (WGS) entry which is preliminary data.</text>
</comment>
<keyword evidence="3" id="KW-1185">Reference proteome</keyword>
<dbReference type="EMBL" id="JANTHX010000005">
    <property type="protein sequence ID" value="MCS0499084.1"/>
    <property type="molecule type" value="Genomic_DNA"/>
</dbReference>
<evidence type="ECO:0000313" key="2">
    <source>
        <dbReference type="EMBL" id="MCS0499084.1"/>
    </source>
</evidence>
<evidence type="ECO:0008006" key="4">
    <source>
        <dbReference type="Google" id="ProtNLM"/>
    </source>
</evidence>
<accession>A0ABT1ZEI4</accession>
<dbReference type="Gene3D" id="3.30.450.30">
    <property type="entry name" value="Dynein light chain 2a, cytoplasmic"/>
    <property type="match status" value="1"/>
</dbReference>